<keyword evidence="3" id="KW-1185">Reference proteome</keyword>
<feature type="region of interest" description="Disordered" evidence="1">
    <location>
        <begin position="26"/>
        <end position="52"/>
    </location>
</feature>
<evidence type="ECO:0000313" key="2">
    <source>
        <dbReference type="EMBL" id="CDW59539.1"/>
    </source>
</evidence>
<feature type="compositionally biased region" description="Basic and acidic residues" evidence="1">
    <location>
        <begin position="32"/>
        <end position="52"/>
    </location>
</feature>
<gene>
    <name evidence="2" type="ORF">TTRE_0000787501</name>
</gene>
<dbReference type="OrthoDB" id="1431247at2759"/>
<accession>A0A077ZIB2</accession>
<reference evidence="2" key="2">
    <citation type="submission" date="2014-03" db="EMBL/GenBank/DDBJ databases">
        <title>The whipworm genome and dual-species transcriptomics of an intimate host-pathogen interaction.</title>
        <authorList>
            <person name="Foth B.J."/>
            <person name="Tsai I.J."/>
            <person name="Reid A.J."/>
            <person name="Bancroft A.J."/>
            <person name="Nichol S."/>
            <person name="Tracey A."/>
            <person name="Holroyd N."/>
            <person name="Cotton J.A."/>
            <person name="Stanley E.J."/>
            <person name="Zarowiecki M."/>
            <person name="Liu J.Z."/>
            <person name="Huckvale T."/>
            <person name="Cooper P.J."/>
            <person name="Grencis R.K."/>
            <person name="Berriman M."/>
        </authorList>
    </citation>
    <scope>NUCLEOTIDE SEQUENCE [LARGE SCALE GENOMIC DNA]</scope>
</reference>
<dbReference type="EMBL" id="HG806631">
    <property type="protein sequence ID" value="CDW59539.1"/>
    <property type="molecule type" value="Genomic_DNA"/>
</dbReference>
<name>A0A077ZIB2_TRITR</name>
<evidence type="ECO:0000256" key="1">
    <source>
        <dbReference type="SAM" id="MobiDB-lite"/>
    </source>
</evidence>
<dbReference type="Proteomes" id="UP000030665">
    <property type="component" value="Unassembled WGS sequence"/>
</dbReference>
<evidence type="ECO:0000313" key="3">
    <source>
        <dbReference type="Proteomes" id="UP000030665"/>
    </source>
</evidence>
<protein>
    <submittedName>
        <fullName evidence="2">Uncharacterized protein</fullName>
    </submittedName>
</protein>
<sequence length="52" mass="5856">MTSAEQRAMPSASTGVSYFARHTLQAGTLETTTKDDRLIIHSKHEDNKDDHR</sequence>
<proteinExistence type="predicted"/>
<dbReference type="AlphaFoldDB" id="A0A077ZIB2"/>
<reference evidence="2" key="1">
    <citation type="submission" date="2014-01" db="EMBL/GenBank/DDBJ databases">
        <authorList>
            <person name="Aslett M."/>
        </authorList>
    </citation>
    <scope>NUCLEOTIDE SEQUENCE</scope>
</reference>
<organism evidence="2 3">
    <name type="scientific">Trichuris trichiura</name>
    <name type="common">Whipworm</name>
    <name type="synonym">Trichocephalus trichiurus</name>
    <dbReference type="NCBI Taxonomy" id="36087"/>
    <lineage>
        <taxon>Eukaryota</taxon>
        <taxon>Metazoa</taxon>
        <taxon>Ecdysozoa</taxon>
        <taxon>Nematoda</taxon>
        <taxon>Enoplea</taxon>
        <taxon>Dorylaimia</taxon>
        <taxon>Trichinellida</taxon>
        <taxon>Trichuridae</taxon>
        <taxon>Trichuris</taxon>
    </lineage>
</organism>